<reference evidence="3" key="1">
    <citation type="submission" date="2020-01" db="EMBL/GenBank/DDBJ databases">
        <title>Phosphoaccumulans saitamaens gen. nov., sp. nov., a polyphosphate accumulating bacterium isolated from surface river water.</title>
        <authorList>
            <person name="Watanabe K."/>
            <person name="Suda W."/>
        </authorList>
    </citation>
    <scope>NUCLEOTIDE SEQUENCE [LARGE SCALE GENOMIC DNA]</scope>
    <source>
        <strain evidence="3">ICHIAU1</strain>
    </source>
</reference>
<keyword evidence="2" id="KW-0645">Protease</keyword>
<dbReference type="EMBL" id="AP022345">
    <property type="protein sequence ID" value="BBU68520.1"/>
    <property type="molecule type" value="Genomic_DNA"/>
</dbReference>
<evidence type="ECO:0000313" key="3">
    <source>
        <dbReference type="Proteomes" id="UP000463961"/>
    </source>
</evidence>
<proteinExistence type="inferred from homology"/>
<dbReference type="AlphaFoldDB" id="A0A679I272"/>
<evidence type="ECO:0000256" key="1">
    <source>
        <dbReference type="ARBA" id="ARBA00007261"/>
    </source>
</evidence>
<sequence>MRLRIALGLLSLLSLLLTPPLAVAAPVTDNTFETTLANGMRVVVREDHRAPTAVQMVWYRVGSIDEHDGVTGVAHVTEHMMFKGTPRVGPGEFNRRVASVGGRDNAFTSTDYTAYFQQVPASQLKAVMVLEADRMRHLTLEPTGYSKEIQVIMEERRMRTDDQSSARVHEAMNAVAWQAHPYRRPVIGWMSDLEQMTVADVRDWYRRWYVPNNATLVVVGDVNHQQVFGWAKQTYGAIPARALPARKQYEEPVQTGQRQLEVKAPADLPLLVMGWKAPRLNDPRKDMDPYALEMLAQILDGHDAARLPTALVREQQVAVSIDTSYDSTNRGPSMFMVQASPRPGHTVEQLEQSIRGALAEVANKGVTDQELARARSQLRASEVYKKDSVMGQAMEIGMLETLGYGWQSSPLMLEKLNQVTAADVQRVAQSYFKDDQLTIARLVPQPLDAAALAARAKRAEAVQAGGRH</sequence>
<evidence type="ECO:0000313" key="2">
    <source>
        <dbReference type="EMBL" id="BBU68520.1"/>
    </source>
</evidence>
<protein>
    <submittedName>
        <fullName evidence="2">Zinc protease</fullName>
    </submittedName>
</protein>
<dbReference type="InterPro" id="IPR007863">
    <property type="entry name" value="Peptidase_M16_C"/>
</dbReference>
<dbReference type="Gene3D" id="3.30.830.10">
    <property type="entry name" value="Metalloenzyme, LuxS/M16 peptidase-like"/>
    <property type="match status" value="2"/>
</dbReference>
<name>A0A679I272_9RHOO</name>
<dbReference type="PANTHER" id="PTHR11851:SF49">
    <property type="entry name" value="MITOCHONDRIAL-PROCESSING PEPTIDASE SUBUNIT ALPHA"/>
    <property type="match status" value="1"/>
</dbReference>
<dbReference type="RefSeq" id="WP_162050692.1">
    <property type="nucleotide sequence ID" value="NZ_AP019011.1"/>
</dbReference>
<dbReference type="Pfam" id="PF00675">
    <property type="entry name" value="Peptidase_M16"/>
    <property type="match status" value="1"/>
</dbReference>
<accession>A0A679I272</accession>
<dbReference type="GO" id="GO:0006508">
    <property type="term" value="P:proteolysis"/>
    <property type="evidence" value="ECO:0007669"/>
    <property type="project" value="UniProtKB-KW"/>
</dbReference>
<keyword evidence="2" id="KW-0378">Hydrolase</keyword>
<dbReference type="GO" id="GO:0008233">
    <property type="term" value="F:peptidase activity"/>
    <property type="evidence" value="ECO:0007669"/>
    <property type="project" value="UniProtKB-KW"/>
</dbReference>
<gene>
    <name evidence="2" type="ORF">ICHIAU1_08030</name>
</gene>
<keyword evidence="3" id="KW-1185">Reference proteome</keyword>
<organism evidence="2 3">
    <name type="scientific">Fluviibacter phosphoraccumulans</name>
    <dbReference type="NCBI Taxonomy" id="1751046"/>
    <lineage>
        <taxon>Bacteria</taxon>
        <taxon>Pseudomonadati</taxon>
        <taxon>Pseudomonadota</taxon>
        <taxon>Betaproteobacteria</taxon>
        <taxon>Rhodocyclales</taxon>
        <taxon>Fluviibacteraceae</taxon>
        <taxon>Fluviibacter</taxon>
    </lineage>
</organism>
<dbReference type="InterPro" id="IPR011249">
    <property type="entry name" value="Metalloenz_LuxS/M16"/>
</dbReference>
<dbReference type="GO" id="GO:0046872">
    <property type="term" value="F:metal ion binding"/>
    <property type="evidence" value="ECO:0007669"/>
    <property type="project" value="InterPro"/>
</dbReference>
<comment type="similarity">
    <text evidence="1">Belongs to the peptidase M16 family.</text>
</comment>
<dbReference type="SUPFAM" id="SSF63411">
    <property type="entry name" value="LuxS/MPP-like metallohydrolase"/>
    <property type="match status" value="2"/>
</dbReference>
<dbReference type="PANTHER" id="PTHR11851">
    <property type="entry name" value="METALLOPROTEASE"/>
    <property type="match status" value="1"/>
</dbReference>
<dbReference type="InterPro" id="IPR050361">
    <property type="entry name" value="MPP/UQCRC_Complex"/>
</dbReference>
<dbReference type="OrthoDB" id="9811314at2"/>
<dbReference type="Pfam" id="PF05193">
    <property type="entry name" value="Peptidase_M16_C"/>
    <property type="match status" value="1"/>
</dbReference>
<dbReference type="Proteomes" id="UP000463961">
    <property type="component" value="Chromosome"/>
</dbReference>
<dbReference type="InterPro" id="IPR011765">
    <property type="entry name" value="Pept_M16_N"/>
</dbReference>